<feature type="region of interest" description="Disordered" evidence="1">
    <location>
        <begin position="1"/>
        <end position="20"/>
    </location>
</feature>
<reference evidence="2" key="1">
    <citation type="journal article" date="2019" name="Sci. Rep.">
        <title>Draft genome of Tanacetum cinerariifolium, the natural source of mosquito coil.</title>
        <authorList>
            <person name="Yamashiro T."/>
            <person name="Shiraishi A."/>
            <person name="Satake H."/>
            <person name="Nakayama K."/>
        </authorList>
    </citation>
    <scope>NUCLEOTIDE SEQUENCE</scope>
</reference>
<evidence type="ECO:0000313" key="2">
    <source>
        <dbReference type="EMBL" id="GFA93634.1"/>
    </source>
</evidence>
<name>A0A699KGX7_TANCI</name>
<protein>
    <submittedName>
        <fullName evidence="2">Uncharacterized protein</fullName>
    </submittedName>
</protein>
<dbReference type="AlphaFoldDB" id="A0A699KGX7"/>
<sequence length="219" mass="23943">QPSSIITPIPSSITPTDYHTAPLTSPNISLPPSLITTPGISPSKLLLTPKSILPPLTLPPSAPTQPSKHSSLLTISLDPVDLLFSTSPTLPQAFFDSLEDLPPRTTNPPPPRPSFESIRCLANEPPPLPAMEAPLPSLPPHLSPQPPTLLPLPPTLPNLHSNNPPLLPLGPNNPFHMLTHEMFCNHCQRTQVIVDKLYDEIRFILNHILDRLNVLTHNY</sequence>
<gene>
    <name evidence="2" type="ORF">Tci_665606</name>
</gene>
<proteinExistence type="predicted"/>
<feature type="compositionally biased region" description="Low complexity" evidence="1">
    <location>
        <begin position="1"/>
        <end position="16"/>
    </location>
</feature>
<accession>A0A699KGX7</accession>
<feature type="non-terminal residue" evidence="2">
    <location>
        <position position="1"/>
    </location>
</feature>
<organism evidence="2">
    <name type="scientific">Tanacetum cinerariifolium</name>
    <name type="common">Dalmatian daisy</name>
    <name type="synonym">Chrysanthemum cinerariifolium</name>
    <dbReference type="NCBI Taxonomy" id="118510"/>
    <lineage>
        <taxon>Eukaryota</taxon>
        <taxon>Viridiplantae</taxon>
        <taxon>Streptophyta</taxon>
        <taxon>Embryophyta</taxon>
        <taxon>Tracheophyta</taxon>
        <taxon>Spermatophyta</taxon>
        <taxon>Magnoliopsida</taxon>
        <taxon>eudicotyledons</taxon>
        <taxon>Gunneridae</taxon>
        <taxon>Pentapetalae</taxon>
        <taxon>asterids</taxon>
        <taxon>campanulids</taxon>
        <taxon>Asterales</taxon>
        <taxon>Asteraceae</taxon>
        <taxon>Asteroideae</taxon>
        <taxon>Anthemideae</taxon>
        <taxon>Anthemidinae</taxon>
        <taxon>Tanacetum</taxon>
    </lineage>
</organism>
<evidence type="ECO:0000256" key="1">
    <source>
        <dbReference type="SAM" id="MobiDB-lite"/>
    </source>
</evidence>
<dbReference type="EMBL" id="BKCJ010517492">
    <property type="protein sequence ID" value="GFA93634.1"/>
    <property type="molecule type" value="Genomic_DNA"/>
</dbReference>
<comment type="caution">
    <text evidence="2">The sequence shown here is derived from an EMBL/GenBank/DDBJ whole genome shotgun (WGS) entry which is preliminary data.</text>
</comment>